<keyword evidence="1" id="KW-0472">Membrane</keyword>
<feature type="transmembrane region" description="Helical" evidence="1">
    <location>
        <begin position="24"/>
        <end position="42"/>
    </location>
</feature>
<reference evidence="3" key="1">
    <citation type="submission" date="2021-01" db="EMBL/GenBank/DDBJ databases">
        <title>Caligus Genome Assembly.</title>
        <authorList>
            <person name="Gallardo-Escarate C."/>
        </authorList>
    </citation>
    <scope>NUCLEOTIDE SEQUENCE [LARGE SCALE GENOMIC DNA]</scope>
</reference>
<accession>A0A7T8KCR3</accession>
<organism evidence="2 3">
    <name type="scientific">Caligus rogercresseyi</name>
    <name type="common">Sea louse</name>
    <dbReference type="NCBI Taxonomy" id="217165"/>
    <lineage>
        <taxon>Eukaryota</taxon>
        <taxon>Metazoa</taxon>
        <taxon>Ecdysozoa</taxon>
        <taxon>Arthropoda</taxon>
        <taxon>Crustacea</taxon>
        <taxon>Multicrustacea</taxon>
        <taxon>Hexanauplia</taxon>
        <taxon>Copepoda</taxon>
        <taxon>Siphonostomatoida</taxon>
        <taxon>Caligidae</taxon>
        <taxon>Caligus</taxon>
    </lineage>
</organism>
<dbReference type="EMBL" id="CP045893">
    <property type="protein sequence ID" value="QQP53474.1"/>
    <property type="molecule type" value="Genomic_DNA"/>
</dbReference>
<keyword evidence="1" id="KW-1133">Transmembrane helix</keyword>
<evidence type="ECO:0000313" key="2">
    <source>
        <dbReference type="EMBL" id="QQP53474.1"/>
    </source>
</evidence>
<protein>
    <submittedName>
        <fullName evidence="2">Uncharacterized protein</fullName>
    </submittedName>
</protein>
<keyword evidence="1" id="KW-0812">Transmembrane</keyword>
<keyword evidence="3" id="KW-1185">Reference proteome</keyword>
<dbReference type="Proteomes" id="UP000595437">
    <property type="component" value="Chromosome 4"/>
</dbReference>
<name>A0A7T8KCR3_CALRO</name>
<sequence>MTCNAGADDAEQITAAGTWSGRQWAPVGVLTQHLLFWLLVLVRGEFLVGKRTREYRCGQGASTCQELQGLLNRFSWHSRSKIWPLRRL</sequence>
<evidence type="ECO:0000256" key="1">
    <source>
        <dbReference type="SAM" id="Phobius"/>
    </source>
</evidence>
<evidence type="ECO:0000313" key="3">
    <source>
        <dbReference type="Proteomes" id="UP000595437"/>
    </source>
</evidence>
<proteinExistence type="predicted"/>
<dbReference type="AlphaFoldDB" id="A0A7T8KCR3"/>
<gene>
    <name evidence="2" type="ORF">FKW44_005975</name>
</gene>